<reference evidence="2 3" key="1">
    <citation type="submission" date="2024-02" db="EMBL/GenBank/DDBJ databases">
        <title>High-quality chromosome-scale genome assembly of Pensacola bahiagrass (Paspalum notatum Flugge var. saurae).</title>
        <authorList>
            <person name="Vega J.M."/>
            <person name="Podio M."/>
            <person name="Orjuela J."/>
            <person name="Siena L.A."/>
            <person name="Pessino S.C."/>
            <person name="Combes M.C."/>
            <person name="Mariac C."/>
            <person name="Albertini E."/>
            <person name="Pupilli F."/>
            <person name="Ortiz J.P.A."/>
            <person name="Leblanc O."/>
        </authorList>
    </citation>
    <scope>NUCLEOTIDE SEQUENCE [LARGE SCALE GENOMIC DNA]</scope>
    <source>
        <strain evidence="2">R1</strain>
        <tissue evidence="2">Leaf</tissue>
    </source>
</reference>
<name>A0AAQ3TMC9_PASNO</name>
<evidence type="ECO:0000313" key="3">
    <source>
        <dbReference type="Proteomes" id="UP001341281"/>
    </source>
</evidence>
<dbReference type="AlphaFoldDB" id="A0AAQ3TMC9"/>
<keyword evidence="1" id="KW-1133">Transmembrane helix</keyword>
<feature type="transmembrane region" description="Helical" evidence="1">
    <location>
        <begin position="7"/>
        <end position="28"/>
    </location>
</feature>
<sequence length="213" mass="23330">MVVSRTAWIGVGLGARLLMVAVLVAAVVRTRANHTRQSYDGDLMQQLQSYTIDGDCVTAACIYRMCGFQRHMMVATAATGVVGSVLQVPVAVYLLRKSRRRLMSPASALILDISSWTDAVVTALLMYGFALRYAAIPSYEGSDIDESLRQDLVDYYNRAKLPEALLLVGMLLSMAVSVISARLCDQARQATNDVVADDRPLSLARPMPMPRDQ</sequence>
<protein>
    <submittedName>
        <fullName evidence="2">Uncharacterized protein</fullName>
    </submittedName>
</protein>
<keyword evidence="3" id="KW-1185">Reference proteome</keyword>
<evidence type="ECO:0000256" key="1">
    <source>
        <dbReference type="SAM" id="Phobius"/>
    </source>
</evidence>
<gene>
    <name evidence="2" type="ORF">U9M48_023075</name>
</gene>
<organism evidence="2 3">
    <name type="scientific">Paspalum notatum var. saurae</name>
    <dbReference type="NCBI Taxonomy" id="547442"/>
    <lineage>
        <taxon>Eukaryota</taxon>
        <taxon>Viridiplantae</taxon>
        <taxon>Streptophyta</taxon>
        <taxon>Embryophyta</taxon>
        <taxon>Tracheophyta</taxon>
        <taxon>Spermatophyta</taxon>
        <taxon>Magnoliopsida</taxon>
        <taxon>Liliopsida</taxon>
        <taxon>Poales</taxon>
        <taxon>Poaceae</taxon>
        <taxon>PACMAD clade</taxon>
        <taxon>Panicoideae</taxon>
        <taxon>Andropogonodae</taxon>
        <taxon>Paspaleae</taxon>
        <taxon>Paspalinae</taxon>
        <taxon>Paspalum</taxon>
    </lineage>
</organism>
<dbReference type="PANTHER" id="PTHR33573:SF3">
    <property type="entry name" value="CASP-LIKE PROTEIN"/>
    <property type="match status" value="1"/>
</dbReference>
<proteinExistence type="predicted"/>
<feature type="transmembrane region" description="Helical" evidence="1">
    <location>
        <begin position="72"/>
        <end position="95"/>
    </location>
</feature>
<evidence type="ECO:0000313" key="2">
    <source>
        <dbReference type="EMBL" id="WVZ74962.1"/>
    </source>
</evidence>
<keyword evidence="1" id="KW-0472">Membrane</keyword>
<feature type="transmembrane region" description="Helical" evidence="1">
    <location>
        <begin position="164"/>
        <end position="184"/>
    </location>
</feature>
<accession>A0AAQ3TMC9</accession>
<dbReference type="PANTHER" id="PTHR33573">
    <property type="entry name" value="CASP-LIKE PROTEIN 4A4"/>
    <property type="match status" value="1"/>
</dbReference>
<dbReference type="Proteomes" id="UP001341281">
    <property type="component" value="Chromosome 05"/>
</dbReference>
<dbReference type="EMBL" id="CP144749">
    <property type="protein sequence ID" value="WVZ74962.1"/>
    <property type="molecule type" value="Genomic_DNA"/>
</dbReference>
<keyword evidence="1" id="KW-0812">Transmembrane</keyword>
<feature type="transmembrane region" description="Helical" evidence="1">
    <location>
        <begin position="107"/>
        <end position="130"/>
    </location>
</feature>